<dbReference type="VEuPathDB" id="TriTrypDB:ADEAN_000276600"/>
<dbReference type="AlphaFoldDB" id="S9WQV4"/>
<dbReference type="Gene3D" id="3.40.50.1260">
    <property type="entry name" value="Phosphoglycerate kinase, N-terminal domain"/>
    <property type="match status" value="3"/>
</dbReference>
<keyword evidence="9" id="KW-0067">ATP-binding</keyword>
<dbReference type="HAMAP" id="MF_00145">
    <property type="entry name" value="Phosphoglyc_kinase"/>
    <property type="match status" value="1"/>
</dbReference>
<dbReference type="UniPathway" id="UPA00109">
    <property type="reaction ID" value="UER00185"/>
</dbReference>
<dbReference type="InterPro" id="IPR036043">
    <property type="entry name" value="Phosphoglycerate_kinase_sf"/>
</dbReference>
<evidence type="ECO:0000256" key="5">
    <source>
        <dbReference type="ARBA" id="ARBA00013061"/>
    </source>
</evidence>
<evidence type="ECO:0000256" key="7">
    <source>
        <dbReference type="ARBA" id="ARBA00022741"/>
    </source>
</evidence>
<sequence>MQAPSLQAKKSVDDIWPVTGRRVLIRVDFNLGIRDGTIGNDYHIRTAIPTIRRIMDQGGICILLSHLGRPKGIGSDRVDVTQQKKEMSNYFQEHKGKTSFFASLSSEDKSLILSWSTKKDKFDLSSVNSSKTATFARLTDEEKKSLIQRFLDENKDRMFSQLSPSAGYEEEYSLQVVAERLAELLGQHVYFAHDCLRAKHEIQKLRCGEVMLLENLRFYTDETSPDPACRSKMAEVLASYGDIFINDAFGSCNREVASITDLSRIMGHCAAGYLMEREIYYFSKLLNNPPRPLVAIVGGGKQSDKIGLLANMLDRIDKLIIGGGVASAFLKAKGFSTGRSSCAEDVVLQAEQVLKTAKKRKVDVYLPLDHVCHSAVEFTERPLITTGPDVPEGYYGLDIGPKTVQLFSRVISECKAAVWNGPVGAFEYKCFSKGTFAIAEAMSTATQKNGLLSIIGGGDSANAVEMSGEAPLMSHVSTGGIASLELLEGKILPGIAALDDKE</sequence>
<evidence type="ECO:0000256" key="10">
    <source>
        <dbReference type="ARBA" id="ARBA00022842"/>
    </source>
</evidence>
<keyword evidence="11" id="KW-0324">Glycolysis</keyword>
<evidence type="ECO:0000256" key="4">
    <source>
        <dbReference type="ARBA" id="ARBA00008982"/>
    </source>
</evidence>
<dbReference type="FunFam" id="3.40.50.1260:FF:000031">
    <property type="entry name" value="Phosphoglycerate kinase 1"/>
    <property type="match status" value="1"/>
</dbReference>
<gene>
    <name evidence="14" type="ORF">ADEAN_000276600</name>
</gene>
<comment type="subunit">
    <text evidence="13">Monomer.</text>
</comment>
<protein>
    <recommendedName>
        <fullName evidence="5 12">Phosphoglycerate kinase</fullName>
        <ecNumber evidence="5 12">2.7.2.3</ecNumber>
    </recommendedName>
</protein>
<comment type="pathway">
    <text evidence="3 12">Carbohydrate degradation; glycolysis; pyruvate from D-glyceraldehyde 3-phosphate: step 2/5.</text>
</comment>
<keyword evidence="8 12" id="KW-0418">Kinase</keyword>
<evidence type="ECO:0000256" key="9">
    <source>
        <dbReference type="ARBA" id="ARBA00022840"/>
    </source>
</evidence>
<comment type="similarity">
    <text evidence="4 12">Belongs to the phosphoglycerate kinase family.</text>
</comment>
<dbReference type="OrthoDB" id="240349at2759"/>
<dbReference type="InterPro" id="IPR015824">
    <property type="entry name" value="Phosphoglycerate_kinase_N"/>
</dbReference>
<accession>S9WQV4</accession>
<dbReference type="PRINTS" id="PR00477">
    <property type="entry name" value="PHGLYCKINASE"/>
</dbReference>
<dbReference type="Proteomes" id="UP000515908">
    <property type="component" value="Chromosome 04"/>
</dbReference>
<dbReference type="InterPro" id="IPR001576">
    <property type="entry name" value="Phosphoglycerate_kinase"/>
</dbReference>
<organism evidence="14 15">
    <name type="scientific">Angomonas deanei</name>
    <dbReference type="NCBI Taxonomy" id="59799"/>
    <lineage>
        <taxon>Eukaryota</taxon>
        <taxon>Discoba</taxon>
        <taxon>Euglenozoa</taxon>
        <taxon>Kinetoplastea</taxon>
        <taxon>Metakinetoplastina</taxon>
        <taxon>Trypanosomatida</taxon>
        <taxon>Trypanosomatidae</taxon>
        <taxon>Strigomonadinae</taxon>
        <taxon>Angomonas</taxon>
    </lineage>
</organism>
<dbReference type="GO" id="GO:0006094">
    <property type="term" value="P:gluconeogenesis"/>
    <property type="evidence" value="ECO:0007669"/>
    <property type="project" value="TreeGrafter"/>
</dbReference>
<keyword evidence="7" id="KW-0547">Nucleotide-binding</keyword>
<keyword evidence="15" id="KW-1185">Reference proteome</keyword>
<dbReference type="GO" id="GO:0006096">
    <property type="term" value="P:glycolytic process"/>
    <property type="evidence" value="ECO:0007669"/>
    <property type="project" value="UniProtKB-UniPathway"/>
</dbReference>
<evidence type="ECO:0000256" key="3">
    <source>
        <dbReference type="ARBA" id="ARBA00004838"/>
    </source>
</evidence>
<dbReference type="PANTHER" id="PTHR11406">
    <property type="entry name" value="PHOSPHOGLYCERATE KINASE"/>
    <property type="match status" value="1"/>
</dbReference>
<evidence type="ECO:0000256" key="12">
    <source>
        <dbReference type="RuleBase" id="RU000532"/>
    </source>
</evidence>
<comment type="catalytic activity">
    <reaction evidence="1 12">
        <text>(2R)-3-phosphoglycerate + ATP = (2R)-3-phospho-glyceroyl phosphate + ADP</text>
        <dbReference type="Rhea" id="RHEA:14801"/>
        <dbReference type="ChEBI" id="CHEBI:30616"/>
        <dbReference type="ChEBI" id="CHEBI:57604"/>
        <dbReference type="ChEBI" id="CHEBI:58272"/>
        <dbReference type="ChEBI" id="CHEBI:456216"/>
        <dbReference type="EC" id="2.7.2.3"/>
    </reaction>
</comment>
<evidence type="ECO:0000313" key="15">
    <source>
        <dbReference type="Proteomes" id="UP000515908"/>
    </source>
</evidence>
<dbReference type="EMBL" id="LR877148">
    <property type="protein sequence ID" value="CAD2215311.1"/>
    <property type="molecule type" value="Genomic_DNA"/>
</dbReference>
<dbReference type="GO" id="GO:0005524">
    <property type="term" value="F:ATP binding"/>
    <property type="evidence" value="ECO:0007669"/>
    <property type="project" value="UniProtKB-KW"/>
</dbReference>
<dbReference type="GO" id="GO:0043531">
    <property type="term" value="F:ADP binding"/>
    <property type="evidence" value="ECO:0007669"/>
    <property type="project" value="TreeGrafter"/>
</dbReference>
<evidence type="ECO:0000313" key="14">
    <source>
        <dbReference type="EMBL" id="CAD2215311.1"/>
    </source>
</evidence>
<name>S9WQV4_9TRYP</name>
<evidence type="ECO:0000256" key="13">
    <source>
        <dbReference type="RuleBase" id="RU000696"/>
    </source>
</evidence>
<evidence type="ECO:0000256" key="8">
    <source>
        <dbReference type="ARBA" id="ARBA00022777"/>
    </source>
</evidence>
<dbReference type="Pfam" id="PF00162">
    <property type="entry name" value="PGK"/>
    <property type="match status" value="2"/>
</dbReference>
<dbReference type="GO" id="GO:0004618">
    <property type="term" value="F:phosphoglycerate kinase activity"/>
    <property type="evidence" value="ECO:0007669"/>
    <property type="project" value="UniProtKB-EC"/>
</dbReference>
<evidence type="ECO:0000256" key="11">
    <source>
        <dbReference type="ARBA" id="ARBA00023152"/>
    </source>
</evidence>
<evidence type="ECO:0000256" key="6">
    <source>
        <dbReference type="ARBA" id="ARBA00022679"/>
    </source>
</evidence>
<keyword evidence="6 12" id="KW-0808">Transferase</keyword>
<evidence type="ECO:0000256" key="2">
    <source>
        <dbReference type="ARBA" id="ARBA00001946"/>
    </source>
</evidence>
<dbReference type="EC" id="2.7.2.3" evidence="5 12"/>
<comment type="cofactor">
    <cofactor evidence="2">
        <name>Mg(2+)</name>
        <dbReference type="ChEBI" id="CHEBI:18420"/>
    </cofactor>
</comment>
<dbReference type="GO" id="GO:0005829">
    <property type="term" value="C:cytosol"/>
    <property type="evidence" value="ECO:0007669"/>
    <property type="project" value="TreeGrafter"/>
</dbReference>
<reference evidence="14 15" key="1">
    <citation type="submission" date="2020-08" db="EMBL/GenBank/DDBJ databases">
        <authorList>
            <person name="Newling K."/>
            <person name="Davey J."/>
            <person name="Forrester S."/>
        </authorList>
    </citation>
    <scope>NUCLEOTIDE SEQUENCE [LARGE SCALE GENOMIC DNA]</scope>
    <source>
        <strain evidence="15">Crithidia deanei Carvalho (ATCC PRA-265)</strain>
    </source>
</reference>
<dbReference type="PANTHER" id="PTHR11406:SF23">
    <property type="entry name" value="PHOSPHOGLYCERATE KINASE 1, CHLOROPLASTIC-RELATED"/>
    <property type="match status" value="1"/>
</dbReference>
<proteinExistence type="inferred from homology"/>
<keyword evidence="10" id="KW-0460">Magnesium</keyword>
<dbReference type="SUPFAM" id="SSF53748">
    <property type="entry name" value="Phosphoglycerate kinase"/>
    <property type="match status" value="1"/>
</dbReference>
<evidence type="ECO:0000256" key="1">
    <source>
        <dbReference type="ARBA" id="ARBA00000642"/>
    </source>
</evidence>